<dbReference type="GO" id="GO:0005886">
    <property type="term" value="C:plasma membrane"/>
    <property type="evidence" value="ECO:0007669"/>
    <property type="project" value="UniProtKB-SubCell"/>
</dbReference>
<evidence type="ECO:0000313" key="10">
    <source>
        <dbReference type="EMBL" id="VDK66568.1"/>
    </source>
</evidence>
<proteinExistence type="predicted"/>
<keyword evidence="5 8" id="KW-0732">Signal</keyword>
<dbReference type="GO" id="GO:0042302">
    <property type="term" value="F:structural constituent of cuticle"/>
    <property type="evidence" value="ECO:0007669"/>
    <property type="project" value="UniProtKB-KW"/>
</dbReference>
<evidence type="ECO:0000256" key="5">
    <source>
        <dbReference type="ARBA" id="ARBA00022729"/>
    </source>
</evidence>
<feature type="signal peptide" evidence="8">
    <location>
        <begin position="1"/>
        <end position="28"/>
    </location>
</feature>
<keyword evidence="7" id="KW-0472">Membrane</keyword>
<dbReference type="InterPro" id="IPR057475">
    <property type="entry name" value="CUT_C"/>
</dbReference>
<dbReference type="InterPro" id="IPR056953">
    <property type="entry name" value="CUT_N"/>
</dbReference>
<organism evidence="12">
    <name type="scientific">Anisakis simplex</name>
    <name type="common">Herring worm</name>
    <dbReference type="NCBI Taxonomy" id="6269"/>
    <lineage>
        <taxon>Eukaryota</taxon>
        <taxon>Metazoa</taxon>
        <taxon>Ecdysozoa</taxon>
        <taxon>Nematoda</taxon>
        <taxon>Chromadorea</taxon>
        <taxon>Rhabditida</taxon>
        <taxon>Spirurina</taxon>
        <taxon>Ascaridomorpha</taxon>
        <taxon>Ascaridoidea</taxon>
        <taxon>Anisakidae</taxon>
        <taxon>Anisakis</taxon>
        <taxon>Anisakis simplex complex</taxon>
    </lineage>
</organism>
<dbReference type="Proteomes" id="UP000267096">
    <property type="component" value="Unassembled WGS sequence"/>
</dbReference>
<evidence type="ECO:0000256" key="3">
    <source>
        <dbReference type="ARBA" id="ARBA00022475"/>
    </source>
</evidence>
<keyword evidence="11" id="KW-1185">Reference proteome</keyword>
<evidence type="ECO:0000313" key="11">
    <source>
        <dbReference type="Proteomes" id="UP000267096"/>
    </source>
</evidence>
<comment type="subcellular location">
    <subcellularLocation>
        <location evidence="1">Cell membrane</location>
        <topology evidence="1">Single-pass type I membrane protein</topology>
    </subcellularLocation>
</comment>
<dbReference type="PANTHER" id="PTHR22907">
    <property type="entry name" value="GH04558P"/>
    <property type="match status" value="1"/>
</dbReference>
<accession>A0A0M3KES9</accession>
<dbReference type="Pfam" id="PF25057">
    <property type="entry name" value="CUT_N"/>
    <property type="match status" value="1"/>
</dbReference>
<evidence type="ECO:0000313" key="12">
    <source>
        <dbReference type="WBParaSite" id="ASIM_0001948701-mRNA-1"/>
    </source>
</evidence>
<evidence type="ECO:0000259" key="9">
    <source>
        <dbReference type="PROSITE" id="PS51034"/>
    </source>
</evidence>
<sequence length="221" mass="25015">MIAGSGTFRLIIYPLLTIWIQILQISTASLDYPNEVIGKPLVECEFDRMVVKSNQNDMIYNACITVQLHPLFVTANDRSYCVQCVFTNSESIENVDETLAISQATPAHLTPHLDSHLAKKPKCSYAIRRDSLDGPKVHYATVGQTVFHVWECDGTDGVRMRVQNCYVEDGQENRILIIDENGYLSLPIFLCGIDQYILPTPQYSRDLRIASQVSFYNFITV</sequence>
<evidence type="ECO:0000256" key="1">
    <source>
        <dbReference type="ARBA" id="ARBA00004251"/>
    </source>
</evidence>
<keyword evidence="2" id="KW-0193">Cuticle</keyword>
<dbReference type="WBParaSite" id="ASIM_0001948701-mRNA-1">
    <property type="protein sequence ID" value="ASIM_0001948701-mRNA-1"/>
    <property type="gene ID" value="ASIM_0001948701"/>
</dbReference>
<evidence type="ECO:0000256" key="2">
    <source>
        <dbReference type="ARBA" id="ARBA00022460"/>
    </source>
</evidence>
<dbReference type="Pfam" id="PF25301">
    <property type="entry name" value="CUT_C"/>
    <property type="match status" value="1"/>
</dbReference>
<evidence type="ECO:0000256" key="6">
    <source>
        <dbReference type="ARBA" id="ARBA00022989"/>
    </source>
</evidence>
<reference evidence="10 11" key="2">
    <citation type="submission" date="2018-11" db="EMBL/GenBank/DDBJ databases">
        <authorList>
            <consortium name="Pathogen Informatics"/>
        </authorList>
    </citation>
    <scope>NUCLEOTIDE SEQUENCE [LARGE SCALE GENOMIC DNA]</scope>
</reference>
<name>A0A0M3KES9_ANISI</name>
<dbReference type="PROSITE" id="PS51034">
    <property type="entry name" value="ZP_2"/>
    <property type="match status" value="1"/>
</dbReference>
<feature type="chain" id="PRO_5043121423" evidence="8">
    <location>
        <begin position="29"/>
        <end position="221"/>
    </location>
</feature>
<keyword evidence="4" id="KW-0812">Transmembrane</keyword>
<dbReference type="OrthoDB" id="6139674at2759"/>
<dbReference type="EMBL" id="UYRR01036232">
    <property type="protein sequence ID" value="VDK66568.1"/>
    <property type="molecule type" value="Genomic_DNA"/>
</dbReference>
<dbReference type="SMART" id="SM00241">
    <property type="entry name" value="ZP"/>
    <property type="match status" value="1"/>
</dbReference>
<dbReference type="AlphaFoldDB" id="A0A0M3KES9"/>
<evidence type="ECO:0000256" key="8">
    <source>
        <dbReference type="SAM" id="SignalP"/>
    </source>
</evidence>
<dbReference type="PANTHER" id="PTHR22907:SF39">
    <property type="entry name" value="ZP DOMAIN-CONTAINING PROTEIN"/>
    <property type="match status" value="1"/>
</dbReference>
<reference evidence="12" key="1">
    <citation type="submission" date="2017-02" db="UniProtKB">
        <authorList>
            <consortium name="WormBaseParasite"/>
        </authorList>
    </citation>
    <scope>IDENTIFICATION</scope>
</reference>
<evidence type="ECO:0000256" key="7">
    <source>
        <dbReference type="ARBA" id="ARBA00023136"/>
    </source>
</evidence>
<dbReference type="InterPro" id="IPR001507">
    <property type="entry name" value="ZP_dom"/>
</dbReference>
<keyword evidence="6" id="KW-1133">Transmembrane helix</keyword>
<protein>
    <submittedName>
        <fullName evidence="12">ZP domain-containing protein</fullName>
    </submittedName>
</protein>
<evidence type="ECO:0000256" key="4">
    <source>
        <dbReference type="ARBA" id="ARBA00022692"/>
    </source>
</evidence>
<dbReference type="InterPro" id="IPR051962">
    <property type="entry name" value="Cuticlin"/>
</dbReference>
<gene>
    <name evidence="10" type="ORF">ASIM_LOCUS18877</name>
</gene>
<keyword evidence="3" id="KW-1003">Cell membrane</keyword>
<feature type="domain" description="ZP" evidence="9">
    <location>
        <begin position="1"/>
        <end position="221"/>
    </location>
</feature>